<dbReference type="InParanoid" id="A0A673AXF1"/>
<dbReference type="Ensembl" id="ENSSORT00005033941.1">
    <property type="protein sequence ID" value="ENSSORP00005033037.1"/>
    <property type="gene ID" value="ENSSORG00005015671.1"/>
</dbReference>
<evidence type="ECO:0000256" key="9">
    <source>
        <dbReference type="ARBA" id="ARBA00023157"/>
    </source>
</evidence>
<keyword evidence="4 13" id="KW-0812">Transmembrane</keyword>
<keyword evidence="6 14" id="KW-1133">Transmembrane helix</keyword>
<accession>A0A673AXF1</accession>
<feature type="transmembrane region" description="Helical" evidence="14">
    <location>
        <begin position="197"/>
        <end position="216"/>
    </location>
</feature>
<keyword evidence="12 13" id="KW-0807">Transducer</keyword>
<dbReference type="GO" id="GO:0005886">
    <property type="term" value="C:plasma membrane"/>
    <property type="evidence" value="ECO:0007669"/>
    <property type="project" value="UniProtKB-SubCell"/>
</dbReference>
<name>A0A673AXF1_9TELE</name>
<dbReference type="GO" id="GO:0004984">
    <property type="term" value="F:olfactory receptor activity"/>
    <property type="evidence" value="ECO:0007669"/>
    <property type="project" value="InterPro"/>
</dbReference>
<reference evidence="16" key="2">
    <citation type="submission" date="2025-08" db="UniProtKB">
        <authorList>
            <consortium name="Ensembl"/>
        </authorList>
    </citation>
    <scope>IDENTIFICATION</scope>
</reference>
<keyword evidence="3 14" id="KW-0716">Sensory transduction</keyword>
<feature type="transmembrane region" description="Helical" evidence="14">
    <location>
        <begin position="237"/>
        <end position="256"/>
    </location>
</feature>
<keyword evidence="8 14" id="KW-0472">Membrane</keyword>
<keyword evidence="11" id="KW-0325">Glycoprotein</keyword>
<dbReference type="PANTHER" id="PTHR26451">
    <property type="entry name" value="G_PROTEIN_RECEP_F1_2 DOMAIN-CONTAINING PROTEIN"/>
    <property type="match status" value="1"/>
</dbReference>
<evidence type="ECO:0000259" key="15">
    <source>
        <dbReference type="PROSITE" id="PS50262"/>
    </source>
</evidence>
<dbReference type="PROSITE" id="PS00237">
    <property type="entry name" value="G_PROTEIN_RECEP_F1_1"/>
    <property type="match status" value="1"/>
</dbReference>
<evidence type="ECO:0000256" key="5">
    <source>
        <dbReference type="ARBA" id="ARBA00022725"/>
    </source>
</evidence>
<evidence type="ECO:0000256" key="6">
    <source>
        <dbReference type="ARBA" id="ARBA00022989"/>
    </source>
</evidence>
<dbReference type="GO" id="GO:0005549">
    <property type="term" value="F:odorant binding"/>
    <property type="evidence" value="ECO:0007669"/>
    <property type="project" value="TreeGrafter"/>
</dbReference>
<dbReference type="InterPro" id="IPR052921">
    <property type="entry name" value="GPCR1_Superfamily_Member"/>
</dbReference>
<keyword evidence="5 14" id="KW-0552">Olfaction</keyword>
<evidence type="ECO:0000256" key="2">
    <source>
        <dbReference type="ARBA" id="ARBA00022475"/>
    </source>
</evidence>
<evidence type="ECO:0000256" key="10">
    <source>
        <dbReference type="ARBA" id="ARBA00023170"/>
    </source>
</evidence>
<feature type="transmembrane region" description="Helical" evidence="14">
    <location>
        <begin position="271"/>
        <end position="291"/>
    </location>
</feature>
<dbReference type="PRINTS" id="PR00237">
    <property type="entry name" value="GPCRRHODOPSN"/>
</dbReference>
<feature type="transmembrane region" description="Helical" evidence="14">
    <location>
        <begin position="139"/>
        <end position="162"/>
    </location>
</feature>
<keyword evidence="10 13" id="KW-0675">Receptor</keyword>
<keyword evidence="17" id="KW-1185">Reference proteome</keyword>
<dbReference type="PROSITE" id="PS50262">
    <property type="entry name" value="G_PROTEIN_RECEP_F1_2"/>
    <property type="match status" value="1"/>
</dbReference>
<dbReference type="InterPro" id="IPR000276">
    <property type="entry name" value="GPCR_Rhodpsn"/>
</dbReference>
<keyword evidence="9" id="KW-1015">Disulfide bond</keyword>
<dbReference type="Gene3D" id="1.20.1070.10">
    <property type="entry name" value="Rhodopsin 7-helix transmembrane proteins"/>
    <property type="match status" value="1"/>
</dbReference>
<feature type="transmembrane region" description="Helical" evidence="14">
    <location>
        <begin position="91"/>
        <end position="118"/>
    </location>
</feature>
<feature type="transmembrane region" description="Helical" evidence="14">
    <location>
        <begin position="23"/>
        <end position="49"/>
    </location>
</feature>
<dbReference type="Pfam" id="PF13853">
    <property type="entry name" value="7tm_4"/>
    <property type="match status" value="1"/>
</dbReference>
<organism evidence="16 17">
    <name type="scientific">Sphaeramia orbicularis</name>
    <name type="common">orbiculate cardinalfish</name>
    <dbReference type="NCBI Taxonomy" id="375764"/>
    <lineage>
        <taxon>Eukaryota</taxon>
        <taxon>Metazoa</taxon>
        <taxon>Chordata</taxon>
        <taxon>Craniata</taxon>
        <taxon>Vertebrata</taxon>
        <taxon>Euteleostomi</taxon>
        <taxon>Actinopterygii</taxon>
        <taxon>Neopterygii</taxon>
        <taxon>Teleostei</taxon>
        <taxon>Neoteleostei</taxon>
        <taxon>Acanthomorphata</taxon>
        <taxon>Gobiaria</taxon>
        <taxon>Kurtiformes</taxon>
        <taxon>Apogonoidei</taxon>
        <taxon>Apogonidae</taxon>
        <taxon>Apogoninae</taxon>
        <taxon>Sphaeramia</taxon>
    </lineage>
</organism>
<comment type="similarity">
    <text evidence="13">Belongs to the G-protein coupled receptor 1 family.</text>
</comment>
<reference evidence="16" key="1">
    <citation type="submission" date="2019-06" db="EMBL/GenBank/DDBJ databases">
        <authorList>
            <consortium name="Wellcome Sanger Institute Data Sharing"/>
        </authorList>
    </citation>
    <scope>NUCLEOTIDE SEQUENCE [LARGE SCALE GENOMIC DNA]</scope>
</reference>
<dbReference type="Proteomes" id="UP000472271">
    <property type="component" value="Chromosome 21"/>
</dbReference>
<comment type="subcellular location">
    <subcellularLocation>
        <location evidence="1 14">Cell membrane</location>
        <topology evidence="1 14">Multi-pass membrane protein</topology>
    </subcellularLocation>
</comment>
<evidence type="ECO:0000256" key="1">
    <source>
        <dbReference type="ARBA" id="ARBA00004651"/>
    </source>
</evidence>
<proteinExistence type="inferred from homology"/>
<feature type="transmembrane region" description="Helical" evidence="14">
    <location>
        <begin position="58"/>
        <end position="79"/>
    </location>
</feature>
<reference evidence="16" key="3">
    <citation type="submission" date="2025-09" db="UniProtKB">
        <authorList>
            <consortium name="Ensembl"/>
        </authorList>
    </citation>
    <scope>IDENTIFICATION</scope>
</reference>
<dbReference type="SUPFAM" id="SSF81321">
    <property type="entry name" value="Family A G protein-coupled receptor-like"/>
    <property type="match status" value="1"/>
</dbReference>
<evidence type="ECO:0000313" key="16">
    <source>
        <dbReference type="Ensembl" id="ENSSORP00005033037.1"/>
    </source>
</evidence>
<evidence type="ECO:0000256" key="7">
    <source>
        <dbReference type="ARBA" id="ARBA00023040"/>
    </source>
</evidence>
<evidence type="ECO:0000256" key="11">
    <source>
        <dbReference type="ARBA" id="ARBA00023180"/>
    </source>
</evidence>
<dbReference type="InterPro" id="IPR000725">
    <property type="entry name" value="Olfact_rcpt"/>
</dbReference>
<evidence type="ECO:0000256" key="13">
    <source>
        <dbReference type="RuleBase" id="RU000688"/>
    </source>
</evidence>
<keyword evidence="2 14" id="KW-1003">Cell membrane</keyword>
<evidence type="ECO:0000313" key="17">
    <source>
        <dbReference type="Proteomes" id="UP000472271"/>
    </source>
</evidence>
<dbReference type="InterPro" id="IPR017452">
    <property type="entry name" value="GPCR_Rhodpsn_7TM"/>
</dbReference>
<evidence type="ECO:0000256" key="12">
    <source>
        <dbReference type="ARBA" id="ARBA00023224"/>
    </source>
</evidence>
<evidence type="ECO:0000256" key="14">
    <source>
        <dbReference type="RuleBase" id="RU363047"/>
    </source>
</evidence>
<dbReference type="PANTHER" id="PTHR26451:SF885">
    <property type="entry name" value="OLFACTORY RECEPTOR"/>
    <property type="match status" value="1"/>
</dbReference>
<dbReference type="GO" id="GO:0004930">
    <property type="term" value="F:G protein-coupled receptor activity"/>
    <property type="evidence" value="ECO:0007669"/>
    <property type="project" value="UniProtKB-KW"/>
</dbReference>
<evidence type="ECO:0000256" key="3">
    <source>
        <dbReference type="ARBA" id="ARBA00022606"/>
    </source>
</evidence>
<evidence type="ECO:0000256" key="4">
    <source>
        <dbReference type="ARBA" id="ARBA00022692"/>
    </source>
</evidence>
<keyword evidence="7 13" id="KW-0297">G-protein coupled receptor</keyword>
<evidence type="ECO:0000256" key="8">
    <source>
        <dbReference type="ARBA" id="ARBA00023136"/>
    </source>
</evidence>
<protein>
    <recommendedName>
        <fullName evidence="14">Olfactory receptor</fullName>
    </recommendedName>
</protein>
<feature type="domain" description="G-protein coupled receptors family 1 profile" evidence="15">
    <location>
        <begin position="39"/>
        <end position="289"/>
    </location>
</feature>
<dbReference type="AlphaFoldDB" id="A0A673AXF1"/>
<sequence>MENSTEITSFLLTAYGNIGSLKYLYFILMLVWYFSIFVTNAFVITVIYLDRRLHEPMYIFLCNLFVSEIGGSTSLYPLLISQMFSDTHEVTIPWCFLQMFLIYTCTSAEFYSLAAMAYDRYIAICYPLHYSVILTTDKAAVVILFIWLCSLTCCIIMFSLMVHVEYCGNAIDKVFCDYHLVVKLACSVSVINSISDLLYSCVSILLPVSFISVSYLKILQVCQKASQENKQKAITTCTPQMVSVSNLFLGCIFHFADSRFDKTHVLDKVRIILSVYLLVFQPMISPFLYGFNLPKIRESCKRFLFSRK</sequence>
<dbReference type="PRINTS" id="PR00245">
    <property type="entry name" value="OLFACTORYR"/>
</dbReference>
<dbReference type="FunFam" id="1.20.1070.10:FF:000024">
    <property type="entry name" value="Olfactory receptor"/>
    <property type="match status" value="1"/>
</dbReference>